<comment type="caution">
    <text evidence="1">The sequence shown here is derived from an EMBL/GenBank/DDBJ whole genome shotgun (WGS) entry which is preliminary data.</text>
</comment>
<proteinExistence type="predicted"/>
<organism evidence="1 2">
    <name type="scientific">Cesiribacter andamanensis AMV16</name>
    <dbReference type="NCBI Taxonomy" id="1279009"/>
    <lineage>
        <taxon>Bacteria</taxon>
        <taxon>Pseudomonadati</taxon>
        <taxon>Bacteroidota</taxon>
        <taxon>Cytophagia</taxon>
        <taxon>Cytophagales</taxon>
        <taxon>Cesiribacteraceae</taxon>
        <taxon>Cesiribacter</taxon>
    </lineage>
</organism>
<evidence type="ECO:0000313" key="2">
    <source>
        <dbReference type="Proteomes" id="UP000011910"/>
    </source>
</evidence>
<sequence length="197" mass="21241">MVRLVVDLGGNHIGIVLVAETCVGVNMLKELLKVALLRPDGRFVNNRLPFRVAAGEACGGLVGLGIARSPESNGGDQNFDVALFELLDEVIEQAQVLVLKQGTGSVGDLRIPHMHPKSIEAQASHVVDILVDGFFQILAQGQVRAVAIGKGNGIVHPKKLSLFFILRPAHYAMGIYVDRVSLLLVRGFLCTGIRPQY</sequence>
<dbReference type="AlphaFoldDB" id="M7N4N1"/>
<evidence type="ECO:0000313" key="1">
    <source>
        <dbReference type="EMBL" id="EMR02186.1"/>
    </source>
</evidence>
<accession>M7N4N1</accession>
<gene>
    <name evidence="1" type="ORF">ADICEAN_02661</name>
</gene>
<protein>
    <submittedName>
        <fullName evidence="1">Uncharacterized protein</fullName>
    </submittedName>
</protein>
<dbReference type="EMBL" id="AODQ01000069">
    <property type="protein sequence ID" value="EMR02186.1"/>
    <property type="molecule type" value="Genomic_DNA"/>
</dbReference>
<name>M7N4N1_9BACT</name>
<dbReference type="Proteomes" id="UP000011910">
    <property type="component" value="Unassembled WGS sequence"/>
</dbReference>
<reference evidence="1 2" key="1">
    <citation type="journal article" date="2013" name="Genome Announc.">
        <title>Draft Genome Sequence of Cesiribacter andamanensis Strain AMV16T, Isolated from a Soil Sample from a Mud Volcano in the Andaman Islands, India.</title>
        <authorList>
            <person name="Shivaji S."/>
            <person name="Ara S."/>
            <person name="Begum Z."/>
            <person name="Srinivas T.N."/>
            <person name="Singh A."/>
            <person name="Kumar Pinnaka A."/>
        </authorList>
    </citation>
    <scope>NUCLEOTIDE SEQUENCE [LARGE SCALE GENOMIC DNA]</scope>
    <source>
        <strain evidence="1 2">AMV16</strain>
    </source>
</reference>
<keyword evidence="2" id="KW-1185">Reference proteome</keyword>